<feature type="compositionally biased region" description="Low complexity" evidence="16">
    <location>
        <begin position="977"/>
        <end position="988"/>
    </location>
</feature>
<evidence type="ECO:0000259" key="18">
    <source>
        <dbReference type="SMART" id="SM00079"/>
    </source>
</evidence>
<dbReference type="PANTHER" id="PTHR34836">
    <property type="entry name" value="OS06G0188250 PROTEIN"/>
    <property type="match status" value="1"/>
</dbReference>
<keyword evidence="11" id="KW-0325">Glycoprotein</keyword>
<evidence type="ECO:0000256" key="1">
    <source>
        <dbReference type="ARBA" id="ARBA00004141"/>
    </source>
</evidence>
<evidence type="ECO:0000256" key="2">
    <source>
        <dbReference type="ARBA" id="ARBA00008685"/>
    </source>
</evidence>
<dbReference type="Proteomes" id="UP001055439">
    <property type="component" value="Chromosome 6"/>
</dbReference>
<dbReference type="CDD" id="cd13686">
    <property type="entry name" value="GluR_Plant"/>
    <property type="match status" value="1"/>
</dbReference>
<dbReference type="GO" id="GO:0016020">
    <property type="term" value="C:membrane"/>
    <property type="evidence" value="ECO:0007669"/>
    <property type="project" value="UniProtKB-SubCell"/>
</dbReference>
<keyword evidence="20" id="KW-1185">Reference proteome</keyword>
<gene>
    <name evidence="19" type="ORF">MUK42_04414</name>
</gene>
<keyword evidence="7 17" id="KW-1133">Transmembrane helix</keyword>
<evidence type="ECO:0000256" key="12">
    <source>
        <dbReference type="ARBA" id="ARBA00023286"/>
    </source>
</evidence>
<evidence type="ECO:0000256" key="11">
    <source>
        <dbReference type="ARBA" id="ARBA00023180"/>
    </source>
</evidence>
<dbReference type="InterPro" id="IPR028082">
    <property type="entry name" value="Peripla_BP_I"/>
</dbReference>
<feature type="domain" description="Ionotropic glutamate receptor C-terminal" evidence="18">
    <location>
        <begin position="509"/>
        <end position="855"/>
    </location>
</feature>
<dbReference type="SUPFAM" id="SSF53850">
    <property type="entry name" value="Periplasmic binding protein-like II"/>
    <property type="match status" value="1"/>
</dbReference>
<dbReference type="InterPro" id="IPR019594">
    <property type="entry name" value="Glu/Gly-bd"/>
</dbReference>
<keyword evidence="4" id="KW-0813">Transport</keyword>
<dbReference type="AlphaFoldDB" id="A0A9E7GML0"/>
<dbReference type="SUPFAM" id="SSF53822">
    <property type="entry name" value="Periplasmic binding protein-like I"/>
    <property type="match status" value="1"/>
</dbReference>
<keyword evidence="8" id="KW-0406">Ion transport</keyword>
<dbReference type="InterPro" id="IPR044440">
    <property type="entry name" value="GABAb_receptor_plant_PBP1"/>
</dbReference>
<keyword evidence="15" id="KW-1015">Disulfide bond</keyword>
<dbReference type="FunFam" id="3.40.50.2300:FF:000188">
    <property type="entry name" value="Glutamate receptor"/>
    <property type="match status" value="1"/>
</dbReference>
<dbReference type="Pfam" id="PF01094">
    <property type="entry name" value="ANF_receptor"/>
    <property type="match status" value="1"/>
</dbReference>
<comment type="similarity">
    <text evidence="2">Belongs to the glutamate-gated ion channel (TC 1.A.10.1) family.</text>
</comment>
<evidence type="ECO:0000256" key="8">
    <source>
        <dbReference type="ARBA" id="ARBA00023065"/>
    </source>
</evidence>
<dbReference type="Gene3D" id="1.10.287.70">
    <property type="match status" value="1"/>
</dbReference>
<dbReference type="PRINTS" id="PR00248">
    <property type="entry name" value="GPCRMGR"/>
</dbReference>
<evidence type="ECO:0000256" key="3">
    <source>
        <dbReference type="ARBA" id="ARBA00011095"/>
    </source>
</evidence>
<evidence type="ECO:0000256" key="16">
    <source>
        <dbReference type="SAM" id="MobiDB-lite"/>
    </source>
</evidence>
<dbReference type="GO" id="GO:0015276">
    <property type="term" value="F:ligand-gated monoatomic ion channel activity"/>
    <property type="evidence" value="ECO:0007669"/>
    <property type="project" value="InterPro"/>
</dbReference>
<evidence type="ECO:0000256" key="7">
    <source>
        <dbReference type="ARBA" id="ARBA00022989"/>
    </source>
</evidence>
<name>A0A9E7GML0_9LILI</name>
<evidence type="ECO:0000256" key="10">
    <source>
        <dbReference type="ARBA" id="ARBA00023170"/>
    </source>
</evidence>
<dbReference type="SMART" id="SM00079">
    <property type="entry name" value="PBPe"/>
    <property type="match status" value="1"/>
</dbReference>
<dbReference type="InterPro" id="IPR017103">
    <property type="entry name" value="Iontropic_Glu_rcpt_pln"/>
</dbReference>
<feature type="transmembrane region" description="Helical" evidence="17">
    <location>
        <begin position="6"/>
        <end position="28"/>
    </location>
</feature>
<dbReference type="PANTHER" id="PTHR34836:SF1">
    <property type="entry name" value="OS09G0428600 PROTEIN"/>
    <property type="match status" value="1"/>
</dbReference>
<feature type="compositionally biased region" description="Polar residues" evidence="16">
    <location>
        <begin position="954"/>
        <end position="973"/>
    </location>
</feature>
<feature type="transmembrane region" description="Helical" evidence="17">
    <location>
        <begin position="878"/>
        <end position="897"/>
    </location>
</feature>
<keyword evidence="5 17" id="KW-0812">Transmembrane</keyword>
<reference evidence="19" key="1">
    <citation type="submission" date="2022-05" db="EMBL/GenBank/DDBJ databases">
        <title>The Musa troglodytarum L. genome provides insights into the mechanism of non-climacteric behaviour and enrichment of carotenoids.</title>
        <authorList>
            <person name="Wang J."/>
        </authorList>
    </citation>
    <scope>NUCLEOTIDE SEQUENCE</scope>
    <source>
        <tissue evidence="19">Leaf</tissue>
    </source>
</reference>
<comment type="subcellular location">
    <subcellularLocation>
        <location evidence="1">Membrane</location>
        <topology evidence="1">Multi-pass membrane protein</topology>
    </subcellularLocation>
</comment>
<evidence type="ECO:0000313" key="20">
    <source>
        <dbReference type="Proteomes" id="UP001055439"/>
    </source>
</evidence>
<dbReference type="CDD" id="cd19990">
    <property type="entry name" value="PBP1_GABAb_receptor_plant"/>
    <property type="match status" value="1"/>
</dbReference>
<keyword evidence="6" id="KW-0732">Signal</keyword>
<proteinExistence type="inferred from homology"/>
<dbReference type="FunFam" id="3.40.190.10:FF:000195">
    <property type="entry name" value="Glutamate receptor 2.7"/>
    <property type="match status" value="1"/>
</dbReference>
<evidence type="ECO:0000256" key="9">
    <source>
        <dbReference type="ARBA" id="ARBA00023136"/>
    </source>
</evidence>
<evidence type="ECO:0000256" key="6">
    <source>
        <dbReference type="ARBA" id="ARBA00022729"/>
    </source>
</evidence>
<dbReference type="FunFam" id="1.10.287.70:FF:000037">
    <property type="entry name" value="Glutamate receptor"/>
    <property type="match status" value="1"/>
</dbReference>
<keyword evidence="12" id="KW-1071">Ligand-gated ion channel</keyword>
<dbReference type="InterPro" id="IPR015683">
    <property type="entry name" value="Ionotropic_Glu_rcpt"/>
</dbReference>
<dbReference type="Pfam" id="PF10613">
    <property type="entry name" value="Lig_chan-Glu_bd"/>
    <property type="match status" value="1"/>
</dbReference>
<dbReference type="InterPro" id="IPR001320">
    <property type="entry name" value="Iontro_rcpt_C"/>
</dbReference>
<feature type="transmembrane region" description="Helical" evidence="17">
    <location>
        <begin position="639"/>
        <end position="657"/>
    </location>
</feature>
<comment type="function">
    <text evidence="14">Glutamate-gated receptor that probably acts as a non-selective cation channel. May be involved in light-signal transduction and calcium homeostasis via the regulation of calcium influx into cells.</text>
</comment>
<feature type="region of interest" description="Disordered" evidence="16">
    <location>
        <begin position="933"/>
        <end position="1003"/>
    </location>
</feature>
<dbReference type="InterPro" id="IPR000337">
    <property type="entry name" value="GPCR_3"/>
</dbReference>
<dbReference type="Gene3D" id="3.40.190.10">
    <property type="entry name" value="Periplasmic binding protein-like II"/>
    <property type="match status" value="3"/>
</dbReference>
<sequence>MYNMGISLLPLTHVLVAYTSILFPCLLFSRSPMRVLALRWFTPFLCSLFLLPILIPSTLSASPPPPLHAPSTPAVAATFKVGLILDMSSDNGKVCRTVARMAADDFYAHHPNSTNRIVLLPRDSSRDVVNAAAAALVLLNADEVHAILGPQTSVEAPFVADLGAKASIPVVSFSATSPAVSPARSPYFVRAVPSDAAQVRAIAAIVQAFDWRRVVAVYEDSDYGTALVPFLVDAFDEVGASVPYRCALSPSATDDHISAELYRLKTLQTRVFVVHVTSPLAIRLFPLIRSAEMMSDGFVWILTEGLTSLLGSIDPPTLVTDTMQGVLGVKPYIPWSRRLRDFKRSWRREFLKENADSDITELSNFGIWAYDAVWAMAAAAELLGSVVGPDFDMPENSGATDFSKLGVSRTGPKLLDCIKQTEFQGLGGRFRLDNGELNVTAYQIMNVNGETARKIGFWTATHGLTQEPNSNSPSPYSATREGLLPVIWPGYSTAVPKGWATPTSGRKLRIAVPGPVEPGFQSFLNVERDPATNVTVASGFVIDVFEAAVRQLPYALLFEYESYRNDNGTSGGDYNALVKQVYYKKYDAVVGDVTITANRSMFVEFTLPYTVSGVSMMVPLRDQHSKNAWIFLKPLTTDLWLVSAAFFVFTGAVVWTLEHRRNEEFQGTPGQQLGTVFYFSFSTLVFAHRETLMSNLSRVVVIVWVFVVLILQSSYIASLTSMLTVQQFRPTVGDFEELKHSGQHVGYLKNSFTKGLLLKLGFQESKLKPYRSPQQYQEALSNGSVAAIIDEIPYLRVFLKDYCDNYTMAGQTYKTGGFGFVFPKGSPLASDLSRAILNITEGDEMTEIERRWFGDQTSCPNQGSTLSSDTDRLDFKSFWGLFLITGAVSMLCCIVFLSRSAYRNRRTFKDIAAEKSFSRRLVSIARLFVARNSSSHGTRRRPEPKQVGPATRDASPSASPYSNDADRQTTISDHTFDGGSPSPEIGSPIPDPRPHAEITEASR</sequence>
<comment type="subunit">
    <text evidence="3">May form heteromers.</text>
</comment>
<dbReference type="EMBL" id="CP097508">
    <property type="protein sequence ID" value="URE13953.1"/>
    <property type="molecule type" value="Genomic_DNA"/>
</dbReference>
<evidence type="ECO:0000313" key="19">
    <source>
        <dbReference type="EMBL" id="URE13953.1"/>
    </source>
</evidence>
<protein>
    <submittedName>
        <fullName evidence="19">Ligand-gated ion channel</fullName>
    </submittedName>
</protein>
<dbReference type="PIRSF" id="PIRSF037090">
    <property type="entry name" value="Iontro_Glu-like_rcpt_pln"/>
    <property type="match status" value="1"/>
</dbReference>
<keyword evidence="13" id="KW-0407">Ion channel</keyword>
<evidence type="ECO:0000256" key="13">
    <source>
        <dbReference type="ARBA" id="ARBA00023303"/>
    </source>
</evidence>
<evidence type="ECO:0000256" key="14">
    <source>
        <dbReference type="ARBA" id="ARBA00049638"/>
    </source>
</evidence>
<evidence type="ECO:0000256" key="15">
    <source>
        <dbReference type="PIRSR" id="PIRSR037090-50"/>
    </source>
</evidence>
<evidence type="ECO:0000256" key="4">
    <source>
        <dbReference type="ARBA" id="ARBA00022448"/>
    </source>
</evidence>
<accession>A0A9E7GML0</accession>
<dbReference type="FunFam" id="3.40.190.10:FF:000103">
    <property type="entry name" value="Glutamate receptor"/>
    <property type="match status" value="1"/>
</dbReference>
<evidence type="ECO:0000256" key="5">
    <source>
        <dbReference type="ARBA" id="ARBA00022692"/>
    </source>
</evidence>
<feature type="disulfide bond" evidence="15">
    <location>
        <begin position="803"/>
        <end position="859"/>
    </location>
</feature>
<keyword evidence="9 17" id="KW-0472">Membrane</keyword>
<keyword evidence="10" id="KW-0675">Receptor</keyword>
<organism evidence="19 20">
    <name type="scientific">Musa troglodytarum</name>
    <name type="common">fe'i banana</name>
    <dbReference type="NCBI Taxonomy" id="320322"/>
    <lineage>
        <taxon>Eukaryota</taxon>
        <taxon>Viridiplantae</taxon>
        <taxon>Streptophyta</taxon>
        <taxon>Embryophyta</taxon>
        <taxon>Tracheophyta</taxon>
        <taxon>Spermatophyta</taxon>
        <taxon>Magnoliopsida</taxon>
        <taxon>Liliopsida</taxon>
        <taxon>Zingiberales</taxon>
        <taxon>Musaceae</taxon>
        <taxon>Musa</taxon>
    </lineage>
</organism>
<dbReference type="GO" id="GO:0004930">
    <property type="term" value="F:G protein-coupled receptor activity"/>
    <property type="evidence" value="ECO:0007669"/>
    <property type="project" value="InterPro"/>
</dbReference>
<dbReference type="InterPro" id="IPR001828">
    <property type="entry name" value="ANF_lig-bd_rcpt"/>
</dbReference>
<feature type="transmembrane region" description="Helical" evidence="17">
    <location>
        <begin position="40"/>
        <end position="59"/>
    </location>
</feature>
<dbReference type="Pfam" id="PF00060">
    <property type="entry name" value="Lig_chan"/>
    <property type="match status" value="1"/>
</dbReference>
<feature type="compositionally biased region" description="Basic and acidic residues" evidence="16">
    <location>
        <begin position="992"/>
        <end position="1003"/>
    </location>
</feature>
<dbReference type="Gene3D" id="3.40.50.2300">
    <property type="match status" value="3"/>
</dbReference>
<feature type="transmembrane region" description="Helical" evidence="17">
    <location>
        <begin position="699"/>
        <end position="717"/>
    </location>
</feature>
<dbReference type="OrthoDB" id="5984008at2759"/>
<evidence type="ECO:0000256" key="17">
    <source>
        <dbReference type="SAM" id="Phobius"/>
    </source>
</evidence>